<comment type="caution">
    <text evidence="1">The sequence shown here is derived from an EMBL/GenBank/DDBJ whole genome shotgun (WGS) entry which is preliminary data.</text>
</comment>
<accession>A0A7Z0DSY7</accession>
<dbReference type="RefSeq" id="WP_179661785.1">
    <property type="nucleotide sequence ID" value="NZ_JACBZR010000002.1"/>
</dbReference>
<dbReference type="Proteomes" id="UP000564496">
    <property type="component" value="Unassembled WGS sequence"/>
</dbReference>
<evidence type="ECO:0000313" key="2">
    <source>
        <dbReference type="Proteomes" id="UP000564496"/>
    </source>
</evidence>
<protein>
    <submittedName>
        <fullName evidence="1">Uncharacterized protein</fullName>
    </submittedName>
</protein>
<evidence type="ECO:0000313" key="1">
    <source>
        <dbReference type="EMBL" id="NYI81209.1"/>
    </source>
</evidence>
<keyword evidence="2" id="KW-1185">Reference proteome</keyword>
<dbReference type="AlphaFoldDB" id="A0A7Z0DSY7"/>
<proteinExistence type="predicted"/>
<organism evidence="1 2">
    <name type="scientific">Nocardioides panzhihuensis</name>
    <dbReference type="NCBI Taxonomy" id="860243"/>
    <lineage>
        <taxon>Bacteria</taxon>
        <taxon>Bacillati</taxon>
        <taxon>Actinomycetota</taxon>
        <taxon>Actinomycetes</taxon>
        <taxon>Propionibacteriales</taxon>
        <taxon>Nocardioidaceae</taxon>
        <taxon>Nocardioides</taxon>
    </lineage>
</organism>
<name>A0A7Z0DSY7_9ACTN</name>
<sequence>MANQVFAPGWGLKMGISHLGYGQLPSGRPGTGATGGLWWLGVGVPEAPVGLVKATVGLGEDAQSIWPPYVGPPSAGPRATVVIVCWATVGGAEAAMAAATQHARQELSTDAGLAGVLAVEMPGKRQPRDARRRLAHVQSLVPRVWTLPWEPTWSTRTFDGEWAPSAIADEIRTDLELLPMASTTATAPGPQLPPPAPPVARLEVGAGAGVQPGVQVVQIDQP</sequence>
<reference evidence="1 2" key="1">
    <citation type="submission" date="2020-07" db="EMBL/GenBank/DDBJ databases">
        <title>Sequencing the genomes of 1000 actinobacteria strains.</title>
        <authorList>
            <person name="Klenk H.-P."/>
        </authorList>
    </citation>
    <scope>NUCLEOTIDE SEQUENCE [LARGE SCALE GENOMIC DNA]</scope>
    <source>
        <strain evidence="1 2">DSM 26487</strain>
    </source>
</reference>
<gene>
    <name evidence="1" type="ORF">BJ988_005917</name>
</gene>
<dbReference type="EMBL" id="JACBZR010000002">
    <property type="protein sequence ID" value="NYI81209.1"/>
    <property type="molecule type" value="Genomic_DNA"/>
</dbReference>